<feature type="compositionally biased region" description="Polar residues" evidence="2">
    <location>
        <begin position="256"/>
        <end position="269"/>
    </location>
</feature>
<evidence type="ECO:0000313" key="4">
    <source>
        <dbReference type="EMBL" id="KAK6144482.1"/>
    </source>
</evidence>
<proteinExistence type="predicted"/>
<keyword evidence="1" id="KW-0694">RNA-binding</keyword>
<feature type="region of interest" description="Disordered" evidence="2">
    <location>
        <begin position="334"/>
        <end position="384"/>
    </location>
</feature>
<evidence type="ECO:0000256" key="1">
    <source>
        <dbReference type="PROSITE-ProRule" id="PRU00176"/>
    </source>
</evidence>
<feature type="domain" description="RRM" evidence="3">
    <location>
        <begin position="110"/>
        <end position="190"/>
    </location>
</feature>
<feature type="compositionally biased region" description="Polar residues" evidence="2">
    <location>
        <begin position="675"/>
        <end position="685"/>
    </location>
</feature>
<dbReference type="EMBL" id="JABTTQ020000012">
    <property type="protein sequence ID" value="KAK6144482.1"/>
    <property type="molecule type" value="Genomic_DNA"/>
</dbReference>
<gene>
    <name evidence="4" type="ORF">DH2020_021302</name>
</gene>
<dbReference type="InterPro" id="IPR035979">
    <property type="entry name" value="RBD_domain_sf"/>
</dbReference>
<evidence type="ECO:0000313" key="5">
    <source>
        <dbReference type="Proteomes" id="UP001318860"/>
    </source>
</evidence>
<dbReference type="InterPro" id="IPR039780">
    <property type="entry name" value="Mot2"/>
</dbReference>
<dbReference type="Proteomes" id="UP001318860">
    <property type="component" value="Unassembled WGS sequence"/>
</dbReference>
<feature type="compositionally biased region" description="Basic and acidic residues" evidence="2">
    <location>
        <begin position="368"/>
        <end position="381"/>
    </location>
</feature>
<dbReference type="InterPro" id="IPR000504">
    <property type="entry name" value="RRM_dom"/>
</dbReference>
<dbReference type="PANTHER" id="PTHR12603">
    <property type="entry name" value="CCR4-NOT TRANSCRIPTION COMPLEX RELATED"/>
    <property type="match status" value="1"/>
</dbReference>
<organism evidence="4 5">
    <name type="scientific">Rehmannia glutinosa</name>
    <name type="common">Chinese foxglove</name>
    <dbReference type="NCBI Taxonomy" id="99300"/>
    <lineage>
        <taxon>Eukaryota</taxon>
        <taxon>Viridiplantae</taxon>
        <taxon>Streptophyta</taxon>
        <taxon>Embryophyta</taxon>
        <taxon>Tracheophyta</taxon>
        <taxon>Spermatophyta</taxon>
        <taxon>Magnoliopsida</taxon>
        <taxon>eudicotyledons</taxon>
        <taxon>Gunneridae</taxon>
        <taxon>Pentapetalae</taxon>
        <taxon>asterids</taxon>
        <taxon>lamiids</taxon>
        <taxon>Lamiales</taxon>
        <taxon>Orobanchaceae</taxon>
        <taxon>Rehmannieae</taxon>
        <taxon>Rehmannia</taxon>
    </lineage>
</organism>
<evidence type="ECO:0000256" key="2">
    <source>
        <dbReference type="SAM" id="MobiDB-lite"/>
    </source>
</evidence>
<dbReference type="InterPro" id="IPR034261">
    <property type="entry name" value="CNOT4_RRM"/>
</dbReference>
<feature type="compositionally biased region" description="Polar residues" evidence="2">
    <location>
        <begin position="233"/>
        <end position="244"/>
    </location>
</feature>
<name>A0ABR0WA14_REHGL</name>
<reference evidence="4 5" key="1">
    <citation type="journal article" date="2021" name="Comput. Struct. Biotechnol. J.">
        <title>De novo genome assembly of the potent medicinal plant Rehmannia glutinosa using nanopore technology.</title>
        <authorList>
            <person name="Ma L."/>
            <person name="Dong C."/>
            <person name="Song C."/>
            <person name="Wang X."/>
            <person name="Zheng X."/>
            <person name="Niu Y."/>
            <person name="Chen S."/>
            <person name="Feng W."/>
        </authorList>
    </citation>
    <scope>NUCLEOTIDE SEQUENCE [LARGE SCALE GENOMIC DNA]</scope>
    <source>
        <strain evidence="4">DH-2019</strain>
    </source>
</reference>
<dbReference type="Gene3D" id="3.30.70.330">
    <property type="match status" value="1"/>
</dbReference>
<feature type="region of interest" description="Disordered" evidence="2">
    <location>
        <begin position="396"/>
        <end position="424"/>
    </location>
</feature>
<comment type="caution">
    <text evidence="4">The sequence shown here is derived from an EMBL/GenBank/DDBJ whole genome shotgun (WGS) entry which is preliminary data.</text>
</comment>
<accession>A0ABR0WA14</accession>
<dbReference type="InterPro" id="IPR012677">
    <property type="entry name" value="Nucleotide-bd_a/b_plait_sf"/>
</dbReference>
<evidence type="ECO:0000259" key="3">
    <source>
        <dbReference type="PROSITE" id="PS50102"/>
    </source>
</evidence>
<feature type="compositionally biased region" description="Pro residues" evidence="2">
    <location>
        <begin position="407"/>
        <end position="417"/>
    </location>
</feature>
<dbReference type="Pfam" id="PF00076">
    <property type="entry name" value="RRM_1"/>
    <property type="match status" value="1"/>
</dbReference>
<sequence>MRYGMLNPISDIQYYLHMLIGTSLRRGAFLKICVWCWHHIMDMAEKDATEGRCPACRTPYNKEKIVGTAASCERLVSEMNVEKKLKSHKGKSKSSEGRKQLASVRVIQRNLVYVVGLPLSFADEDLLQRREYFGQYGKVLKVSISRTAAGAIQQFANSTCSVYITYSKEEEAVRCIQSVHGFVLDSRPLRQVLPLNQPCSNPDCLYLHEIGSNEDSFTKDEIISAYTSRVQQITGSTNSTQRRSGNVLPPPADEYCNNSSASSGKPITKTAVNTNNSAISARISPPNSSSGRSAVLPAGASWGTCASNNQPLPTSTSFSNGPVKQKPDVCNGPVTCSTAAESPSELSSLHSDTGKTVIPSEESISSQDKSKMEASEKESNTDGRIIVSESSYASVHPSALPVNRQPHVPPLTKPPPYSNISLKSSGLATDKDSIDATDGNIENICSDILSMGIHNNQVLENGYVNHIREPLTSQSSGTAANIIEDVGFTDLQSDFRLGMTSQVSPIDLHEIEDDLLSFENQRLKDPEVATNRTPEFCHASHLSNYSNIHSPRYSNADGSISVDLDRHIVDRNSNLMVSTSNFPIGHPENIFRSPEVNNVEYSNLFPSKDKRSLLGRYEGEVVSGAADMGESSIISNILSIDFDPWEESLPSPQNMAKLLGESDKRQGSFGVPGSRKTQNNSQSRFSFAREEEPMNQLSDFGQSMDYFEKGVKHRPFGNDFSNSNSLHFEKFVGRNGFPTLNGIESETFAGSHSCISSDKLSVSRSQISPPPGFRVPSRAAPRGFNSHERMDPILDRVSGNHMLDASSLFRNHYRTPSGGSTISNGDKSVFMDPAIMAVGKETPSTVTNSSDVDSRSNYSSQFSTYEEARYHQLFLQRSLPSHQNQRYNNPADSFSPLDDAYQVPSRVMEQTLANNFSPFSQFTLPQSRNGITSNGQLDGWNEVQGGNNLRIAELLRNERLGFNKFYGGYEDSKIRMPSERSLRMRLDSMATLQNIVLGDPSVSECCFSGRGESDE</sequence>
<protein>
    <recommendedName>
        <fullName evidence="3">RRM domain-containing protein</fullName>
    </recommendedName>
</protein>
<dbReference type="PANTHER" id="PTHR12603:SF36">
    <property type="entry name" value="RNA BINDING (RRM_RBD_RNP MOTIFS) FAMILY PROTEIN"/>
    <property type="match status" value="1"/>
</dbReference>
<dbReference type="InterPro" id="IPR003954">
    <property type="entry name" value="RRM_euk-type"/>
</dbReference>
<feature type="region of interest" description="Disordered" evidence="2">
    <location>
        <begin position="762"/>
        <end position="785"/>
    </location>
</feature>
<feature type="region of interest" description="Disordered" evidence="2">
    <location>
        <begin position="233"/>
        <end position="269"/>
    </location>
</feature>
<dbReference type="PROSITE" id="PS50102">
    <property type="entry name" value="RRM"/>
    <property type="match status" value="1"/>
</dbReference>
<dbReference type="CDD" id="cd12438">
    <property type="entry name" value="RRM_CNOT4"/>
    <property type="match status" value="1"/>
</dbReference>
<keyword evidence="5" id="KW-1185">Reference proteome</keyword>
<dbReference type="Pfam" id="PF14570">
    <property type="entry name" value="zf-RING_4"/>
    <property type="match status" value="1"/>
</dbReference>
<dbReference type="SUPFAM" id="SSF54928">
    <property type="entry name" value="RNA-binding domain, RBD"/>
    <property type="match status" value="1"/>
</dbReference>
<feature type="region of interest" description="Disordered" evidence="2">
    <location>
        <begin position="663"/>
        <end position="694"/>
    </location>
</feature>
<dbReference type="Gene3D" id="3.30.40.10">
    <property type="entry name" value="Zinc/RING finger domain, C3HC4 (zinc finger)"/>
    <property type="match status" value="1"/>
</dbReference>
<dbReference type="SMART" id="SM00361">
    <property type="entry name" value="RRM_1"/>
    <property type="match status" value="1"/>
</dbReference>
<feature type="compositionally biased region" description="Polar residues" evidence="2">
    <location>
        <begin position="334"/>
        <end position="351"/>
    </location>
</feature>
<dbReference type="InterPro" id="IPR013083">
    <property type="entry name" value="Znf_RING/FYVE/PHD"/>
</dbReference>